<dbReference type="EMBL" id="PVEM01000012">
    <property type="protein sequence ID" value="PTD04424.1"/>
    <property type="molecule type" value="Genomic_DNA"/>
</dbReference>
<feature type="region of interest" description="Disordered" evidence="1">
    <location>
        <begin position="1"/>
        <end position="80"/>
    </location>
</feature>
<proteinExistence type="predicted"/>
<feature type="region of interest" description="Disordered" evidence="1">
    <location>
        <begin position="294"/>
        <end position="320"/>
    </location>
</feature>
<name>A0A2T4GLI7_FUSCU</name>
<accession>A0A2T4GLI7</accession>
<evidence type="ECO:0000313" key="3">
    <source>
        <dbReference type="EMBL" id="QPC61414.1"/>
    </source>
</evidence>
<organism evidence="2 4">
    <name type="scientific">Fusarium culmorum</name>
    <dbReference type="NCBI Taxonomy" id="5516"/>
    <lineage>
        <taxon>Eukaryota</taxon>
        <taxon>Fungi</taxon>
        <taxon>Dikarya</taxon>
        <taxon>Ascomycota</taxon>
        <taxon>Pezizomycotina</taxon>
        <taxon>Sordariomycetes</taxon>
        <taxon>Hypocreomycetidae</taxon>
        <taxon>Hypocreales</taxon>
        <taxon>Nectriaceae</taxon>
        <taxon>Fusarium</taxon>
    </lineage>
</organism>
<reference evidence="3" key="2">
    <citation type="submission" date="2020-11" db="EMBL/GenBank/DDBJ databases">
        <title>The chromosome-scale genome resource for two endophytic Fusarium species: F. culmorum and F. pseudograminearum.</title>
        <authorList>
            <person name="Yuan Z."/>
        </authorList>
    </citation>
    <scope>NUCLEOTIDE SEQUENCE</scope>
    <source>
        <strain evidence="3">Class2-1B</strain>
    </source>
</reference>
<feature type="compositionally biased region" description="Basic residues" evidence="1">
    <location>
        <begin position="65"/>
        <end position="74"/>
    </location>
</feature>
<dbReference type="Proteomes" id="UP000241587">
    <property type="component" value="Unassembled WGS sequence"/>
</dbReference>
<dbReference type="Proteomes" id="UP000663297">
    <property type="component" value="Chromosome 2"/>
</dbReference>
<gene>
    <name evidence="2" type="ORF">FCULG_00000795</name>
    <name evidence="3" type="ORF">HYE67_003645</name>
</gene>
<feature type="compositionally biased region" description="Polar residues" evidence="1">
    <location>
        <begin position="309"/>
        <end position="320"/>
    </location>
</feature>
<keyword evidence="4" id="KW-1185">Reference proteome</keyword>
<feature type="compositionally biased region" description="Polar residues" evidence="1">
    <location>
        <begin position="130"/>
        <end position="150"/>
    </location>
</feature>
<dbReference type="AlphaFoldDB" id="A0A2T4GLI7"/>
<evidence type="ECO:0000313" key="2">
    <source>
        <dbReference type="EMBL" id="PTD04424.1"/>
    </source>
</evidence>
<protein>
    <submittedName>
        <fullName evidence="2">Uncharacterized protein</fullName>
    </submittedName>
</protein>
<dbReference type="EMBL" id="CP064748">
    <property type="protein sequence ID" value="QPC61414.1"/>
    <property type="molecule type" value="Genomic_DNA"/>
</dbReference>
<evidence type="ECO:0000256" key="1">
    <source>
        <dbReference type="SAM" id="MobiDB-lite"/>
    </source>
</evidence>
<reference evidence="2 4" key="1">
    <citation type="submission" date="2018-02" db="EMBL/GenBank/DDBJ databases">
        <title>Fusarium culmorum secondary metabolites in fungal-bacterial-plant interactions.</title>
        <authorList>
            <person name="Schmidt R."/>
        </authorList>
    </citation>
    <scope>NUCLEOTIDE SEQUENCE [LARGE SCALE GENOMIC DNA]</scope>
    <source>
        <strain evidence="2 4">PV</strain>
    </source>
</reference>
<evidence type="ECO:0000313" key="4">
    <source>
        <dbReference type="Proteomes" id="UP000241587"/>
    </source>
</evidence>
<feature type="region of interest" description="Disordered" evidence="1">
    <location>
        <begin position="121"/>
        <end position="177"/>
    </location>
</feature>
<sequence length="378" mass="41848">MPSSIFSAWRARSRSDVEQNPPKFSKARIDGPEEPGGDDNICTKPVNLSHERSPSQNSSSSHIARWLKPKRRKTTASTSTLTKWEALSGCKLAGVPNILHTEEIFPASRADLSDAFHHAQGRWNRDRSSSGKSTTVVSYSTTNDGKSSHTTQDDFEQELGPEPSAHAVEKDPPQLAPLPDMSKCSLERSSTLRACIEKPSDDFIVEYKSQRRSSKKTIHYELANQSRPHTARPKALPAATLRPLERKKRINSRHLPSHDMAACSKDKRPAHWAPDPKARCRSLPKEEFQWASGTSVTTGSVVKHDSEQDSPSRSTSITTLQLPPNVFERPPLSEQNVHSLHLAALQSAPKPVIQRQLSNRFSSQGSNITFSSISLGIC</sequence>
<dbReference type="OrthoDB" id="5081236at2759"/>
<dbReference type="OMA" id="EEFQWAS"/>